<evidence type="ECO:0000313" key="6">
    <source>
        <dbReference type="Proteomes" id="UP000196655"/>
    </source>
</evidence>
<dbReference type="AlphaFoldDB" id="A0A211ZU31"/>
<dbReference type="InterPro" id="IPR006180">
    <property type="entry name" value="3-OHacyl-CoA_DH_CS"/>
</dbReference>
<keyword evidence="2" id="KW-0560">Oxidoreductase</keyword>
<dbReference type="RefSeq" id="WP_088149723.1">
    <property type="nucleotide sequence ID" value="NZ_NHON01000004.1"/>
</dbReference>
<dbReference type="InterPro" id="IPR006108">
    <property type="entry name" value="3HC_DH_C"/>
</dbReference>
<dbReference type="PANTHER" id="PTHR48075:SF1">
    <property type="entry name" value="LAMBDA-CRYSTALLIN HOMOLOG"/>
    <property type="match status" value="1"/>
</dbReference>
<evidence type="ECO:0000259" key="4">
    <source>
        <dbReference type="Pfam" id="PF02737"/>
    </source>
</evidence>
<protein>
    <submittedName>
        <fullName evidence="5">3-hydroxyacyl-CoA dehydrogenase</fullName>
    </submittedName>
</protein>
<accession>A0A211ZU31</accession>
<dbReference type="OrthoDB" id="9803287at2"/>
<organism evidence="5 6">
    <name type="scientific">Inquilinus limosus</name>
    <dbReference type="NCBI Taxonomy" id="171674"/>
    <lineage>
        <taxon>Bacteria</taxon>
        <taxon>Pseudomonadati</taxon>
        <taxon>Pseudomonadota</taxon>
        <taxon>Alphaproteobacteria</taxon>
        <taxon>Rhodospirillales</taxon>
        <taxon>Rhodospirillaceae</taxon>
        <taxon>Inquilinus</taxon>
    </lineage>
</organism>
<dbReference type="Gene3D" id="3.40.50.720">
    <property type="entry name" value="NAD(P)-binding Rossmann-like Domain"/>
    <property type="match status" value="1"/>
</dbReference>
<evidence type="ECO:0000313" key="5">
    <source>
        <dbReference type="EMBL" id="OWJ68587.1"/>
    </source>
</evidence>
<dbReference type="PROSITE" id="PS00067">
    <property type="entry name" value="3HCDH"/>
    <property type="match status" value="1"/>
</dbReference>
<evidence type="ECO:0000259" key="3">
    <source>
        <dbReference type="Pfam" id="PF00725"/>
    </source>
</evidence>
<keyword evidence="6" id="KW-1185">Reference proteome</keyword>
<dbReference type="GO" id="GO:0050104">
    <property type="term" value="F:L-gulonate 3-dehydrogenase activity"/>
    <property type="evidence" value="ECO:0007669"/>
    <property type="project" value="TreeGrafter"/>
</dbReference>
<dbReference type="InterPro" id="IPR008927">
    <property type="entry name" value="6-PGluconate_DH-like_C_sf"/>
</dbReference>
<dbReference type="SUPFAM" id="SSF51735">
    <property type="entry name" value="NAD(P)-binding Rossmann-fold domains"/>
    <property type="match status" value="1"/>
</dbReference>
<dbReference type="SUPFAM" id="SSF48179">
    <property type="entry name" value="6-phosphogluconate dehydrogenase C-terminal domain-like"/>
    <property type="match status" value="1"/>
</dbReference>
<dbReference type="Gene3D" id="1.10.1040.10">
    <property type="entry name" value="N-(1-d-carboxylethyl)-l-norvaline Dehydrogenase, domain 2"/>
    <property type="match status" value="1"/>
</dbReference>
<dbReference type="EMBL" id="NHON01000004">
    <property type="protein sequence ID" value="OWJ68587.1"/>
    <property type="molecule type" value="Genomic_DNA"/>
</dbReference>
<dbReference type="Pfam" id="PF00725">
    <property type="entry name" value="3HCDH"/>
    <property type="match status" value="1"/>
</dbReference>
<dbReference type="InterPro" id="IPR013328">
    <property type="entry name" value="6PGD_dom2"/>
</dbReference>
<dbReference type="InterPro" id="IPR036291">
    <property type="entry name" value="NAD(P)-bd_dom_sf"/>
</dbReference>
<feature type="domain" description="3-hydroxyacyl-CoA dehydrogenase C-terminal" evidence="3">
    <location>
        <begin position="184"/>
        <end position="250"/>
    </location>
</feature>
<name>A0A211ZU31_9PROT</name>
<feature type="domain" description="3-hydroxyacyl-CoA dehydrogenase NAD binding" evidence="4">
    <location>
        <begin position="3"/>
        <end position="180"/>
    </location>
</feature>
<proteinExistence type="inferred from homology"/>
<dbReference type="STRING" id="1122125.GCA_000423185_03576"/>
<dbReference type="InterPro" id="IPR006176">
    <property type="entry name" value="3-OHacyl-CoA_DH_NAD-bd"/>
</dbReference>
<dbReference type="Proteomes" id="UP000196655">
    <property type="component" value="Unassembled WGS sequence"/>
</dbReference>
<dbReference type="GO" id="GO:0070403">
    <property type="term" value="F:NAD+ binding"/>
    <property type="evidence" value="ECO:0007669"/>
    <property type="project" value="InterPro"/>
</dbReference>
<sequence length="314" mass="33075">MPTVAIIGTGLIGRSWAIVFAAAGWQVRLTDASAAALEAAPGLIAEGLAELATHGLVDDPAGAAARVRAAGSLTEAVTGAELVQENLPEDVAIKRAVFAELDRLAPRDAILASSTSAIVASRFTEDLAGRGRCLVAHPVNPPHLVPVVELCGAPWTAPETIERARAVYRAVGQEPVTIHREVDGFVLNRLQGALLAEAFRLVGEGVISPQDLDKTIQDGLGLRWSFLGPFATIELNAPGGIPDYCARYTGFYRRLAADPAGPEVWDAATVERLLAGWGEAPDAKRLAARSAWRDRRLAALKAHKAAQPAAPTES</sequence>
<gene>
    <name evidence="5" type="ORF">BWR60_04030</name>
</gene>
<evidence type="ECO:0000256" key="2">
    <source>
        <dbReference type="ARBA" id="ARBA00023002"/>
    </source>
</evidence>
<dbReference type="Pfam" id="PF02737">
    <property type="entry name" value="3HCDH_N"/>
    <property type="match status" value="1"/>
</dbReference>
<comment type="similarity">
    <text evidence="1">Belongs to the 3-hydroxyacyl-CoA dehydrogenase family.</text>
</comment>
<reference evidence="6" key="1">
    <citation type="submission" date="2017-05" db="EMBL/GenBank/DDBJ databases">
        <authorList>
            <person name="Macchi M."/>
            <person name="Festa S."/>
            <person name="Coppotelli B.M."/>
            <person name="Morelli I.S."/>
        </authorList>
    </citation>
    <scope>NUCLEOTIDE SEQUENCE [LARGE SCALE GENOMIC DNA]</scope>
    <source>
        <strain evidence="6">I</strain>
    </source>
</reference>
<dbReference type="NCBIfam" id="NF004783">
    <property type="entry name" value="PRK06129.1"/>
    <property type="match status" value="1"/>
</dbReference>
<evidence type="ECO:0000256" key="1">
    <source>
        <dbReference type="ARBA" id="ARBA00009463"/>
    </source>
</evidence>
<dbReference type="GO" id="GO:0006631">
    <property type="term" value="P:fatty acid metabolic process"/>
    <property type="evidence" value="ECO:0007669"/>
    <property type="project" value="InterPro"/>
</dbReference>
<comment type="caution">
    <text evidence="5">The sequence shown here is derived from an EMBL/GenBank/DDBJ whole genome shotgun (WGS) entry which is preliminary data.</text>
</comment>
<dbReference type="PANTHER" id="PTHR48075">
    <property type="entry name" value="3-HYDROXYACYL-COA DEHYDROGENASE FAMILY PROTEIN"/>
    <property type="match status" value="1"/>
</dbReference>